<feature type="domain" description="SEA" evidence="3">
    <location>
        <begin position="4327"/>
        <end position="4438"/>
    </location>
</feature>
<feature type="compositionally biased region" description="Polar residues" evidence="1">
    <location>
        <begin position="2411"/>
        <end position="2434"/>
    </location>
</feature>
<feature type="domain" description="SEA" evidence="3">
    <location>
        <begin position="142"/>
        <end position="266"/>
    </location>
</feature>
<dbReference type="PANTHER" id="PTHR11818:SF11">
    <property type="entry name" value="BETA-CRYSTALLIN B2"/>
    <property type="match status" value="1"/>
</dbReference>
<keyword evidence="2" id="KW-0812">Transmembrane</keyword>
<reference evidence="5" key="3">
    <citation type="submission" date="2023-05" db="EMBL/GenBank/DDBJ databases">
        <authorList>
            <person name="Smith C.H."/>
        </authorList>
    </citation>
    <scope>NUCLEOTIDE SEQUENCE</scope>
    <source>
        <strain evidence="5">CHS0354</strain>
        <tissue evidence="5">Mantle</tissue>
    </source>
</reference>
<dbReference type="Gene3D" id="3.30.70.960">
    <property type="entry name" value="SEA domain"/>
    <property type="match status" value="2"/>
</dbReference>
<dbReference type="PROSITE" id="PS51390">
    <property type="entry name" value="WAP"/>
    <property type="match status" value="1"/>
</dbReference>
<gene>
    <name evidence="5" type="ORF">CHS0354_003880</name>
</gene>
<name>A0AAE0WE26_9BIVA</name>
<dbReference type="InterPro" id="IPR036645">
    <property type="entry name" value="Elafin-like_sf"/>
</dbReference>
<dbReference type="EMBL" id="JAEAOA010000300">
    <property type="protein sequence ID" value="KAK3611251.1"/>
    <property type="molecule type" value="Genomic_DNA"/>
</dbReference>
<reference evidence="5" key="1">
    <citation type="journal article" date="2021" name="Genome Biol. Evol.">
        <title>A High-Quality Reference Genome for a Parasitic Bivalve with Doubly Uniparental Inheritance (Bivalvia: Unionida).</title>
        <authorList>
            <person name="Smith C.H."/>
        </authorList>
    </citation>
    <scope>NUCLEOTIDE SEQUENCE</scope>
    <source>
        <strain evidence="5">CHS0354</strain>
    </source>
</reference>
<feature type="domain" description="WAP" evidence="4">
    <location>
        <begin position="2754"/>
        <end position="2799"/>
    </location>
</feature>
<sequence>MDDQRGKRSSGDDQSRKRNGSMNEGTVLYPRYYPDWYSNPYANNWEGENIEGDGYYYPPYEYYFRDPNLYDNTYVGQRSAKSHANRLPAESEGSVEFSESKKKICGIIAAIIVSVCLVAIALGIGIYFGVVEPSRRTSPDTKVQSVTFVGSLTLNRTFTPALNDSNSTEYKQLAENVTTEVDNAYKSSSLRDVYGYSNVTGFSSGSIVAHIKIHFTADKSSGTAVTADSINTTLNQQLKQSSSSFAKEIMPWLINLIDIAASTTPEVTTRAPTTQAPTTAASTVQVSTTFTPIMSTSITVSPTTQPSTTAESITQVSLASSTTMASTIAATSTNASTTAASTTQPSTTAASTTQPLTTAASTTQPSTTAASTTQPSTIAASTTKAPTTLAPTTSAPVTNASTTQTTTTASTTKAPTTTNSSPATAASTTQSTTTASTTKATTTTAPTTSAPATTSSTTQTTTTASTTKAPTTTTSSLATAASTTQSTTTASTSKAPTTTAPTTSAPATAASTAQSTTTAPTTKASTTASPTTSAAATIALTTQASTTASTTKAPTTAATTILASTTAASTTQASITASTTKASITASPTTSAAATIAPTTQASTTASTTKAPTTAAPTTQASTTAASTTQASTAASTTKASTTAALTTSAPATAASTAQSTTTASTTKASTTAAPTTQASTTAASTTQASTAASTTKASTTAASTTQASTTASTTKASTTASPTTSTAATIAPTTQASTTAASTTQASTAASTTKASTTAAPTTSAPATVSSTAQSTATASTTKASTTASPTTSAPATVSSTAQSTTAASTTKASTTAAPTTSAPATVSSTAQSTTTASMMNASTLASPTSSAAATIAPTTQTSITASTTKTPTTSAPTTTTTSTIAPTTQASTAAASTTMVPTTTASTTQASSTVLTTSTTTTPMATTTVIYITTTEFITTTLANVVDIVDLNMTLNQTFNEKLRDENSTEYQTLKNQSEVYLTLVLKADNSTGNATHEVDSVQVLGFEPGSLIIKSQISFRLVKMYLAGETRRTTDKSVLVEMLQSGIEKVREDPKIRIPDVFKNLTAEAVTEVITLEVKVEPCRNFSKMEEYLLGSNDGTGDGLCEASVNLLKGQINQNGGVMDNDSCSTYHDMLDCLVTQFQLIDGLTCDWNNDFIQGGFVQQSGLLSKIAGPTSAGKYLHGQCVQIWRGQYKFEDLQTLGVAQSPCTDPHLVFYTAKYFCPLQREILQSTNETGCKANLLNLTDCVRSSINMEYKQTCQVEQVADVIYDNQDYIAKSKYDIQFLRTCARGCNAPYIEYLVNSECKGPLTLFDKVNPANKCRLFEYTVSCLTFINVLEQLGCDGTAVGQYVAQRWLRIRERYPGASNYTSIPCNVTGALPTLAPFPDLTTLDICSDPDLFFYIFTFNCKAVIDKPTLLGNKSCSYHWKKYECVLNNLNTLSLALKRNNCSFDNVRAFMFPNSTNNSTMLLSKIQDKLTELSYPLDINEFNWCNEMYKNLVSQGQMCDIFLSRRADAIKEHCSSVMNYSLEMTLKFPPELKCWLAKETAICARTIISDLDPAGQCSLFNISSLLNDLVFSEMKNQQNWNTTYYSDCSALQDHTFNNLTACTSADLVGLGLLNCAAILSNRTQPCRKLDDFAICALQAAQQQKKKCDPSDIVVALIEYEWLLNNIYTSCHAGEPCTDLVLMKEAWKFGGCSVRLDKVQADLCSAAFSTAECVANFISTSKGKTCSQDGIGMTLLSKMEDILLMAGENKTTIQEYVRAYAGFDPESCPGRGTLCPLDTFSMLLQGNCSAPLGVMHNPETTESEICGAYGDLLECLAFHMMLAGKDQCKMGSIHNTILKNLTRVVYTSSGRSIIQDCQGLNLDKLQARIPSPNEGSVCSNIPIIQYYVKYLACQRQLDAFVSQTGGMHCGAYFGIVNGLSMFFRTFGFHCEYTKLMRLIQEHEANDTQIDKIFPSRVQLDQGCHNLYNMTVANSIPKARCEMFMANYSCEVFECAQPSVTIRNKTIFDSSLKCSVYYLSVKCLDMLMSKYEPDLACNYTVVGQLMNKFIDDYSTWSGQNSTSVTNFTQCTALDKLDQLGDICESDTLVALASMTCPEYLPMIRSNMSMNATHFTPVPNGQFQNTTNQQSCSSYQNLVRCGQQATASLGYHCQVSKIEMNFQNNSMLHLANLLPQSDVPSKCSLTGTLFSVKIQLNMEWKDILADPFSTEHKELVGKIHQMTSLLSGSQFGKDMESVRVISIGSTYGKFVAVDDINTRNSTPLPPPSPSDRIGSSTPSPSPNSRTDRSLPLTSPLPPHNDSETVRPLSSSPSPPINGSGSSTLPPSPYISGSGSSTPPPSPPISGSGSSTLPPSPSISGSGSSTPPPSQSPPINGSGSSTPPPSPSPPINGSGSSTPPPSSQPNNVSDRLTPPQSTLPPNNNYSQSLTTLSSPPPLLLNGTGGSLPPPNGTLLPPPPTDKTVGRRRRDILSDGGIPIGTPMPTSSMPPIGIPLPPALTIVLLELKMRPDAKFTEEEVRIGLYEAVKEMLTRNPNAEIITDIDLQYLSVYFSQGTTVDKCRDPNLIRSAWSKQVCQADLRTFISGDHISMCREFSQFVTCMIRYIQDHQMQTCTYKEVRDTLVENFESLLKELGLDQSTVTRVLYIFSQGTCYSAECTSDEFLLAALQTRCQVDWAVFSNVNIDQSTKCSRYHSTINCIQMIIGNPGACSDDIILSTFISNMDYILPSLNVDPNLIRVTFSPYNCTSSKPGFCPVSVLAGTCVMECSSDYACNGSKKCCYNNCGYTCQNPVSKPQCPTEMFKTLIFNNCSGPYNHLQNPSLGVVDGCRFYEDLLQCIAFHMIMSGNNMCTVELIHHILMQQYAYILTRSDGASLANCTNTDWALLQAEIPGKSNEEVCRSIPTMQYYMKYVACDRNFKFSINLTDEVRCGIAFGILNGIQSFFHGFGFNCEFTQLMSTVSSHEQNSTLENKLLPPYLLGNLQTCQAVYFNGSLSSDPRLQCALIMANYRCPVVESLSPLLKMRNTTVYTSDLKCSVYYEFIKRVKTLLNKTVAYLPCNNEMLKTMVNGFIEGYWMESGQNMVQALDFAECTALETVNQLGSLCNQDTLVALSVMFCPARTQYGSILTTADPRTGSTQESSGMAVSTSWGEFCYTYQSLVQCGLQIANSTDFGYNCSHGDTEILFERVERDNYGLLLNSLPGGLNPTHCSKYSSMFNINLKLDHKWTDSLNNASSPEYMGMIQKIKQSMDRLVNESFLSSYVAEVKVIQIGSWSGWMATLQIGVNMTVKMKSTARLHPQEVSGGLIRAIREFTQMNTSDEIIPNIDLYFIYVEPVSTEPSICTRETFKDLEGTVCHQFVNVSLLTEEWELCRMYVDLLKCFRLHMLLYHEDDCTFSRIDRIMMAAKTNVFKMKEGFVRTHCSSYFNLTAEEYNVPADGTVCSSMDMIQNVMSECNAKKVNMTMLDTDSICRIRTGAIPCINETFASHNFLCDRDKIRSTVLSLPVGNGNCTAMYNAANRCDRYMMENYQVANHCGIIMFYITKSIIMKKSDLMCKVYYEFLNCVHRAGSVASFCSDLQMLDPVARGVLKLVHRTDADLNTYFDSPDFSNCTGLANATVGNICQDPQKLTAVSLANCSVMVQMYIYPYSTCMRYNYLVSCGRETAAALGSARCDLETVHQAFTNNSALVRQQFPNENFSHCVMDECISVENQPKIAEAFSSCGILQLWSKLVSKQSFLDSLLYDQDIICRLFKMTTDCLVSRMSQLVGVNCNPAAIRDLITSNMQNLNQNLTNALQVCPVTTTDLIPVCEDKPFISKMFLVVNEYLLSDYIRSTMWGDLCMFNSVLINSTIASLWSYSGVHCTSLQIREALVNQTHFLSNTANITDISRCMGTDACSDPLLDVCRGTNMCTSLTYDRMPDCTTWLGTLKYIQLQTQKLYGLKCPLESLSKAYYHLTRTDAQKCLVTTYHEVTYSMNRTWDPTYKEVDFYLIKLFMYGILNEVKMALALKTSDLSALIITDFSEGEIIGNGTMMVKVHMNAGFSIALSDVKIQQLFVEGIMARQTNISADPLIREILIRTITVSNQTFTPDQNTAFCRDPSVLQRVGNMYCYANWTGFCSDSTVQYQIVSCVYQTMRSVQANCSFRDVRQTLVSIPRISKSCHMLVREGPGCPAMPDPYNCTTTCTADEYCNDGKLCCTSSSCASTICMKPDVEGYCNASNNIAAVLMLEECGIRKFIPEGLSPFPDNQTKCSFLMNATQCLLRDSMFREICNVTAVMNRTASVPAQLTALLRELNVSQNLFGTNFNHSICANYRNMTGNITVYQYSGVLTLEREYQPELLNRSSLQFRNLEMEIIRELNRTFSSGSLNRTYLNSSVQGFRNGSVIVYFKSAFSANISVNDVLSTLIVGLVSSNSSIAGEIRPNSGSILNQTEEGLTACRNESLITYNIQKCANESAFGNLANEKNCTLYFRVVQCVMRPIEQKYFTYCSPGDVITAVAKLNALIPLGNFNNTILECPEYLYLRKLAVQETIPPSA</sequence>
<evidence type="ECO:0000256" key="2">
    <source>
        <dbReference type="SAM" id="Phobius"/>
    </source>
</evidence>
<dbReference type="SUPFAM" id="SSF82671">
    <property type="entry name" value="SEA domain"/>
    <property type="match status" value="2"/>
</dbReference>
<feature type="region of interest" description="Disordered" evidence="1">
    <location>
        <begin position="864"/>
        <end position="902"/>
    </location>
</feature>
<dbReference type="Proteomes" id="UP001195483">
    <property type="component" value="Unassembled WGS sequence"/>
</dbReference>
<dbReference type="SMART" id="SM00200">
    <property type="entry name" value="SEA"/>
    <property type="match status" value="2"/>
</dbReference>
<keyword evidence="6" id="KW-1185">Reference proteome</keyword>
<evidence type="ECO:0000313" key="6">
    <source>
        <dbReference type="Proteomes" id="UP001195483"/>
    </source>
</evidence>
<dbReference type="PANTHER" id="PTHR11818">
    <property type="entry name" value="BETA/GAMMA CRYSTALLIN"/>
    <property type="match status" value="1"/>
</dbReference>
<organism evidence="5 6">
    <name type="scientific">Potamilus streckersoni</name>
    <dbReference type="NCBI Taxonomy" id="2493646"/>
    <lineage>
        <taxon>Eukaryota</taxon>
        <taxon>Metazoa</taxon>
        <taxon>Spiralia</taxon>
        <taxon>Lophotrochozoa</taxon>
        <taxon>Mollusca</taxon>
        <taxon>Bivalvia</taxon>
        <taxon>Autobranchia</taxon>
        <taxon>Heteroconchia</taxon>
        <taxon>Palaeoheterodonta</taxon>
        <taxon>Unionida</taxon>
        <taxon>Unionoidea</taxon>
        <taxon>Unionidae</taxon>
        <taxon>Ambleminae</taxon>
        <taxon>Lampsilini</taxon>
        <taxon>Potamilus</taxon>
    </lineage>
</organism>
<evidence type="ECO:0000256" key="1">
    <source>
        <dbReference type="SAM" id="MobiDB-lite"/>
    </source>
</evidence>
<feature type="compositionally biased region" description="Low complexity" evidence="1">
    <location>
        <begin position="2283"/>
        <end position="2292"/>
    </location>
</feature>
<feature type="domain" description="SEA" evidence="3">
    <location>
        <begin position="3215"/>
        <end position="3344"/>
    </location>
</feature>
<dbReference type="CDD" id="cd00199">
    <property type="entry name" value="WAP"/>
    <property type="match status" value="1"/>
</dbReference>
<dbReference type="InterPro" id="IPR008197">
    <property type="entry name" value="WAP_dom"/>
</dbReference>
<dbReference type="GO" id="GO:0005212">
    <property type="term" value="F:structural constituent of eye lens"/>
    <property type="evidence" value="ECO:0007669"/>
    <property type="project" value="TreeGrafter"/>
</dbReference>
<dbReference type="InterPro" id="IPR050252">
    <property type="entry name" value="Beta/Gamma-Crystallin"/>
</dbReference>
<feature type="compositionally biased region" description="Low complexity" evidence="1">
    <location>
        <begin position="2315"/>
        <end position="2330"/>
    </location>
</feature>
<dbReference type="SMART" id="SM00217">
    <property type="entry name" value="WAP"/>
    <property type="match status" value="1"/>
</dbReference>
<dbReference type="InterPro" id="IPR036364">
    <property type="entry name" value="SEA_dom_sf"/>
</dbReference>
<reference evidence="5" key="2">
    <citation type="journal article" date="2021" name="Genome Biol. Evol.">
        <title>Developing a high-quality reference genome for a parasitic bivalve with doubly uniparental inheritance (Bivalvia: Unionida).</title>
        <authorList>
            <person name="Smith C.H."/>
        </authorList>
    </citation>
    <scope>NUCLEOTIDE SEQUENCE</scope>
    <source>
        <strain evidence="5">CHS0354</strain>
        <tissue evidence="5">Mantle</tissue>
    </source>
</reference>
<dbReference type="SUPFAM" id="SSF57256">
    <property type="entry name" value="Elafin-like"/>
    <property type="match status" value="1"/>
</dbReference>
<keyword evidence="2" id="KW-1133">Transmembrane helix</keyword>
<feature type="region of interest" description="Disordered" evidence="1">
    <location>
        <begin position="332"/>
        <end position="532"/>
    </location>
</feature>
<dbReference type="GO" id="GO:0007601">
    <property type="term" value="P:visual perception"/>
    <property type="evidence" value="ECO:0007669"/>
    <property type="project" value="TreeGrafter"/>
</dbReference>
<evidence type="ECO:0000313" key="5">
    <source>
        <dbReference type="EMBL" id="KAK3611251.1"/>
    </source>
</evidence>
<feature type="compositionally biased region" description="Basic and acidic residues" evidence="1">
    <location>
        <begin position="1"/>
        <end position="16"/>
    </location>
</feature>
<evidence type="ECO:0000259" key="4">
    <source>
        <dbReference type="PROSITE" id="PS51390"/>
    </source>
</evidence>
<dbReference type="GO" id="GO:0005576">
    <property type="term" value="C:extracellular region"/>
    <property type="evidence" value="ECO:0007669"/>
    <property type="project" value="InterPro"/>
</dbReference>
<comment type="caution">
    <text evidence="5">The sequence shown here is derived from an EMBL/GenBank/DDBJ whole genome shotgun (WGS) entry which is preliminary data.</text>
</comment>
<dbReference type="InterPro" id="IPR000082">
    <property type="entry name" value="SEA_dom"/>
</dbReference>
<feature type="domain" description="SEA" evidence="3">
    <location>
        <begin position="945"/>
        <end position="1071"/>
    </location>
</feature>
<dbReference type="Pfam" id="PF01390">
    <property type="entry name" value="SEA"/>
    <property type="match status" value="3"/>
</dbReference>
<feature type="region of interest" description="Disordered" evidence="1">
    <location>
        <begin position="2265"/>
        <end position="2498"/>
    </location>
</feature>
<dbReference type="Gene3D" id="4.10.75.10">
    <property type="entry name" value="Elafin-like"/>
    <property type="match status" value="1"/>
</dbReference>
<accession>A0AAE0WE26</accession>
<keyword evidence="2" id="KW-0472">Membrane</keyword>
<protein>
    <submittedName>
        <fullName evidence="5">Uncharacterized protein</fullName>
    </submittedName>
</protein>
<evidence type="ECO:0000259" key="3">
    <source>
        <dbReference type="PROSITE" id="PS50024"/>
    </source>
</evidence>
<dbReference type="PROSITE" id="PS50024">
    <property type="entry name" value="SEA"/>
    <property type="match status" value="4"/>
</dbReference>
<dbReference type="GO" id="GO:0030414">
    <property type="term" value="F:peptidase inhibitor activity"/>
    <property type="evidence" value="ECO:0007669"/>
    <property type="project" value="InterPro"/>
</dbReference>
<feature type="compositionally biased region" description="Pro residues" evidence="1">
    <location>
        <begin position="2454"/>
        <end position="2467"/>
    </location>
</feature>
<feature type="transmembrane region" description="Helical" evidence="2">
    <location>
        <begin position="104"/>
        <end position="130"/>
    </location>
</feature>
<dbReference type="Pfam" id="PF00095">
    <property type="entry name" value="WAP"/>
    <property type="match status" value="1"/>
</dbReference>
<proteinExistence type="predicted"/>
<feature type="compositionally biased region" description="Low complexity" evidence="1">
    <location>
        <begin position="2352"/>
        <end position="2372"/>
    </location>
</feature>
<feature type="region of interest" description="Disordered" evidence="1">
    <location>
        <begin position="577"/>
        <end position="835"/>
    </location>
</feature>
<feature type="region of interest" description="Disordered" evidence="1">
    <location>
        <begin position="1"/>
        <end position="23"/>
    </location>
</feature>